<feature type="chain" id="PRO_5036492679" evidence="1">
    <location>
        <begin position="25"/>
        <end position="85"/>
    </location>
</feature>
<name>A0A8X6HQH1_TRICU</name>
<evidence type="ECO:0000313" key="3">
    <source>
        <dbReference type="Proteomes" id="UP000887116"/>
    </source>
</evidence>
<evidence type="ECO:0000313" key="2">
    <source>
        <dbReference type="EMBL" id="GFQ91014.1"/>
    </source>
</evidence>
<sequence>MGVKSGTIIVITIVVCCFLSKAAGQMMSNLDNMDLDSGLDNLSSAAATRKVIEMYIMSLVGEVLDRVEPYLDCLQKLYSLDLLPI</sequence>
<organism evidence="2 3">
    <name type="scientific">Trichonephila clavata</name>
    <name type="common">Joro spider</name>
    <name type="synonym">Nephila clavata</name>
    <dbReference type="NCBI Taxonomy" id="2740835"/>
    <lineage>
        <taxon>Eukaryota</taxon>
        <taxon>Metazoa</taxon>
        <taxon>Ecdysozoa</taxon>
        <taxon>Arthropoda</taxon>
        <taxon>Chelicerata</taxon>
        <taxon>Arachnida</taxon>
        <taxon>Araneae</taxon>
        <taxon>Araneomorphae</taxon>
        <taxon>Entelegynae</taxon>
        <taxon>Araneoidea</taxon>
        <taxon>Nephilidae</taxon>
        <taxon>Trichonephila</taxon>
    </lineage>
</organism>
<evidence type="ECO:0000256" key="1">
    <source>
        <dbReference type="SAM" id="SignalP"/>
    </source>
</evidence>
<proteinExistence type="predicted"/>
<dbReference type="Proteomes" id="UP000887116">
    <property type="component" value="Unassembled WGS sequence"/>
</dbReference>
<keyword evidence="3" id="KW-1185">Reference proteome</keyword>
<keyword evidence="1" id="KW-0732">Signal</keyword>
<dbReference type="AlphaFoldDB" id="A0A8X6HQH1"/>
<reference evidence="2" key="1">
    <citation type="submission" date="2020-07" db="EMBL/GenBank/DDBJ databases">
        <title>Multicomponent nature underlies the extraordinary mechanical properties of spider dragline silk.</title>
        <authorList>
            <person name="Kono N."/>
            <person name="Nakamura H."/>
            <person name="Mori M."/>
            <person name="Yoshida Y."/>
            <person name="Ohtoshi R."/>
            <person name="Malay A.D."/>
            <person name="Moran D.A.P."/>
            <person name="Tomita M."/>
            <person name="Numata K."/>
            <person name="Arakawa K."/>
        </authorList>
    </citation>
    <scope>NUCLEOTIDE SEQUENCE</scope>
</reference>
<protein>
    <submittedName>
        <fullName evidence="2">Uncharacterized protein</fullName>
    </submittedName>
</protein>
<comment type="caution">
    <text evidence="2">The sequence shown here is derived from an EMBL/GenBank/DDBJ whole genome shotgun (WGS) entry which is preliminary data.</text>
</comment>
<feature type="signal peptide" evidence="1">
    <location>
        <begin position="1"/>
        <end position="24"/>
    </location>
</feature>
<accession>A0A8X6HQH1</accession>
<dbReference type="EMBL" id="BMAO01003913">
    <property type="protein sequence ID" value="GFQ91014.1"/>
    <property type="molecule type" value="Genomic_DNA"/>
</dbReference>
<gene>
    <name evidence="2" type="ORF">TNCT_679211</name>
</gene>